<keyword evidence="1" id="KW-0560">Oxidoreductase</keyword>
<evidence type="ECO:0000313" key="3">
    <source>
        <dbReference type="EMBL" id="SIT12371.1"/>
    </source>
</evidence>
<organism evidence="3 4">
    <name type="scientific">Insolitispirillum peregrinum</name>
    <dbReference type="NCBI Taxonomy" id="80876"/>
    <lineage>
        <taxon>Bacteria</taxon>
        <taxon>Pseudomonadati</taxon>
        <taxon>Pseudomonadota</taxon>
        <taxon>Alphaproteobacteria</taxon>
        <taxon>Rhodospirillales</taxon>
        <taxon>Novispirillaceae</taxon>
        <taxon>Insolitispirillum</taxon>
    </lineage>
</organism>
<evidence type="ECO:0000313" key="4">
    <source>
        <dbReference type="Proteomes" id="UP000185678"/>
    </source>
</evidence>
<dbReference type="SUPFAM" id="SSF54373">
    <property type="entry name" value="FAD-linked reductases, C-terminal domain"/>
    <property type="match status" value="1"/>
</dbReference>
<dbReference type="Gene3D" id="3.50.50.60">
    <property type="entry name" value="FAD/NAD(P)-binding domain"/>
    <property type="match status" value="2"/>
</dbReference>
<dbReference type="GO" id="GO:0005737">
    <property type="term" value="C:cytoplasm"/>
    <property type="evidence" value="ECO:0007669"/>
    <property type="project" value="TreeGrafter"/>
</dbReference>
<dbReference type="STRING" id="80876.SAMN05421779_107135"/>
<evidence type="ECO:0000256" key="1">
    <source>
        <dbReference type="ARBA" id="ARBA00023002"/>
    </source>
</evidence>
<reference evidence="3 4" key="1">
    <citation type="submission" date="2017-01" db="EMBL/GenBank/DDBJ databases">
        <authorList>
            <person name="Mah S.A."/>
            <person name="Swanson W.J."/>
            <person name="Moy G.W."/>
            <person name="Vacquier V.D."/>
        </authorList>
    </citation>
    <scope>NUCLEOTIDE SEQUENCE [LARGE SCALE GENOMIC DNA]</scope>
    <source>
        <strain evidence="3 4">DSM 11589</strain>
    </source>
</reference>
<name>A0A1N7PP54_9PROT</name>
<dbReference type="GO" id="GO:0016491">
    <property type="term" value="F:oxidoreductase activity"/>
    <property type="evidence" value="ECO:0007669"/>
    <property type="project" value="UniProtKB-KW"/>
</dbReference>
<keyword evidence="4" id="KW-1185">Reference proteome</keyword>
<gene>
    <name evidence="3" type="ORF">SAMN05421779_107135</name>
</gene>
<accession>A0A1N7PP54</accession>
<evidence type="ECO:0000259" key="2">
    <source>
        <dbReference type="Pfam" id="PF01266"/>
    </source>
</evidence>
<dbReference type="SUPFAM" id="SSF51905">
    <property type="entry name" value="FAD/NAD(P)-binding domain"/>
    <property type="match status" value="1"/>
</dbReference>
<dbReference type="RefSeq" id="WP_076401732.1">
    <property type="nucleotide sequence ID" value="NZ_FTOA01000007.1"/>
</dbReference>
<feature type="domain" description="FAD dependent oxidoreductase" evidence="2">
    <location>
        <begin position="8"/>
        <end position="400"/>
    </location>
</feature>
<dbReference type="Pfam" id="PF01266">
    <property type="entry name" value="DAO"/>
    <property type="match status" value="1"/>
</dbReference>
<proteinExistence type="predicted"/>
<dbReference type="PANTHER" id="PTHR13847">
    <property type="entry name" value="SARCOSINE DEHYDROGENASE-RELATED"/>
    <property type="match status" value="1"/>
</dbReference>
<dbReference type="EMBL" id="FTOA01000007">
    <property type="protein sequence ID" value="SIT12371.1"/>
    <property type="molecule type" value="Genomic_DNA"/>
</dbReference>
<protein>
    <submittedName>
        <fullName evidence="3">D-amino-acid dehydrogenase</fullName>
    </submittedName>
</protein>
<dbReference type="PANTHER" id="PTHR13847:SF289">
    <property type="entry name" value="GLYCINE OXIDASE"/>
    <property type="match status" value="1"/>
</dbReference>
<dbReference type="OrthoDB" id="9805337at2"/>
<dbReference type="InterPro" id="IPR006076">
    <property type="entry name" value="FAD-dep_OxRdtase"/>
</dbReference>
<dbReference type="AlphaFoldDB" id="A0A1N7PP54"/>
<dbReference type="Gene3D" id="3.30.9.10">
    <property type="entry name" value="D-Amino Acid Oxidase, subunit A, domain 2"/>
    <property type="match status" value="1"/>
</dbReference>
<dbReference type="Proteomes" id="UP000185678">
    <property type="component" value="Unassembled WGS sequence"/>
</dbReference>
<sequence>MQASERPVAVIGAGAIGIISALELVRRGHPVTVIEPGQAGGEQAASYGNAGWLSCQSIIPPSTPGMWKKVPGYLLDPLGPLAIRWGYLPKVAPWLLRYLLGGCTLERVRTTAGALAPLQRDSLALHAALAAEAGVPHLIAAGGVVQAYPDRAAFEAEQALWQIRADCGIRWQDLDGDAVQATLPGFPARYRCVAVIEQAGRCRNPGAYVAALADLARRRGVAFVQARAQDFTFEGDRLTAVITDHGPVPCRAAVVAAGAWSGPLTARLHDRMPLESERGYHVMLPGMPLELPASFMMSDGKAVVQAMEHGLRIAGQVEIGSPDAPPDWRRADILKTHLGRLFPALDLSAARVWQGSRPAMPDGRPCLGRSRRSPDVIYAFGHGHIGLGSSARTGRVVAALVGGQAAEIPLERFDPQRFR</sequence>
<dbReference type="InterPro" id="IPR036188">
    <property type="entry name" value="FAD/NAD-bd_sf"/>
</dbReference>